<keyword evidence="3" id="KW-1185">Reference proteome</keyword>
<comment type="caution">
    <text evidence="2">The sequence shown here is derived from an EMBL/GenBank/DDBJ whole genome shotgun (WGS) entry which is preliminary data.</text>
</comment>
<sequence length="107" mass="12550">MPLKKQYLKSRPEVRVTFEINKQATHNAKKVYLLGEFNDWTPVELEHLKNGKFKTVISLPTDQQPSYQFRYKFCGMDGEETFDNDWNADAYQPNSYGEDNSVVMVSY</sequence>
<evidence type="ECO:0000259" key="1">
    <source>
        <dbReference type="Pfam" id="PF16561"/>
    </source>
</evidence>
<dbReference type="InterPro" id="IPR032640">
    <property type="entry name" value="AMPK1_CBM"/>
</dbReference>
<evidence type="ECO:0000313" key="3">
    <source>
        <dbReference type="Proteomes" id="UP001629953"/>
    </source>
</evidence>
<name>A0ABW9GAU4_9GAMM</name>
<protein>
    <submittedName>
        <fullName evidence="2">Isoamylase early set domain-containing protein</fullName>
    </submittedName>
</protein>
<dbReference type="Pfam" id="PF16561">
    <property type="entry name" value="AMPK1_CBM"/>
    <property type="match status" value="1"/>
</dbReference>
<dbReference type="CDD" id="cd07184">
    <property type="entry name" value="E_set_Isoamylase_like_N"/>
    <property type="match status" value="1"/>
</dbReference>
<dbReference type="RefSeq" id="WP_408624813.1">
    <property type="nucleotide sequence ID" value="NZ_JBEQCT010000009.1"/>
</dbReference>
<dbReference type="InterPro" id="IPR013783">
    <property type="entry name" value="Ig-like_fold"/>
</dbReference>
<reference evidence="2 3" key="1">
    <citation type="journal article" date="2013" name="Int. J. Syst. Evol. Microbiol.">
        <title>Celerinatantimonas yamalensis sp. nov., a cold-adapted diazotrophic bacterium from a cold permafrost brine.</title>
        <authorList>
            <person name="Shcherbakova V."/>
            <person name="Chuvilskaya N."/>
            <person name="Rivkina E."/>
            <person name="Demidov N."/>
            <person name="Uchaeva V."/>
            <person name="Suetin S."/>
            <person name="Suzina N."/>
            <person name="Gilichinsky D."/>
        </authorList>
    </citation>
    <scope>NUCLEOTIDE SEQUENCE [LARGE SCALE GENOMIC DNA]</scope>
    <source>
        <strain evidence="2 3">C7</strain>
    </source>
</reference>
<feature type="domain" description="AMP-activated protein kinase glycogen-binding" evidence="1">
    <location>
        <begin position="25"/>
        <end position="105"/>
    </location>
</feature>
<gene>
    <name evidence="2" type="ORF">ABUE30_15865</name>
</gene>
<accession>A0ABW9GAU4</accession>
<proteinExistence type="predicted"/>
<dbReference type="EMBL" id="JBEQCT010000009">
    <property type="protein sequence ID" value="MFM2486509.1"/>
    <property type="molecule type" value="Genomic_DNA"/>
</dbReference>
<organism evidence="2 3">
    <name type="scientific">Celerinatantimonas yamalensis</name>
    <dbReference type="NCBI Taxonomy" id="559956"/>
    <lineage>
        <taxon>Bacteria</taxon>
        <taxon>Pseudomonadati</taxon>
        <taxon>Pseudomonadota</taxon>
        <taxon>Gammaproteobacteria</taxon>
        <taxon>Celerinatantimonadaceae</taxon>
        <taxon>Celerinatantimonas</taxon>
    </lineage>
</organism>
<dbReference type="Proteomes" id="UP001629953">
    <property type="component" value="Unassembled WGS sequence"/>
</dbReference>
<dbReference type="Gene3D" id="2.60.40.10">
    <property type="entry name" value="Immunoglobulins"/>
    <property type="match status" value="1"/>
</dbReference>
<evidence type="ECO:0000313" key="2">
    <source>
        <dbReference type="EMBL" id="MFM2486509.1"/>
    </source>
</evidence>
<dbReference type="SUPFAM" id="SSF81296">
    <property type="entry name" value="E set domains"/>
    <property type="match status" value="1"/>
</dbReference>
<dbReference type="InterPro" id="IPR014756">
    <property type="entry name" value="Ig_E-set"/>
</dbReference>